<evidence type="ECO:0000313" key="3">
    <source>
        <dbReference type="Proteomes" id="UP000244892"/>
    </source>
</evidence>
<dbReference type="GO" id="GO:0016887">
    <property type="term" value="F:ATP hydrolysis activity"/>
    <property type="evidence" value="ECO:0007669"/>
    <property type="project" value="InterPro"/>
</dbReference>
<dbReference type="Proteomes" id="UP000244892">
    <property type="component" value="Chromosome"/>
</dbReference>
<proteinExistence type="predicted"/>
<dbReference type="AlphaFoldDB" id="A0A2U8FLY3"/>
<dbReference type="SUPFAM" id="SSF52540">
    <property type="entry name" value="P-loop containing nucleoside triphosphate hydrolases"/>
    <property type="match status" value="2"/>
</dbReference>
<dbReference type="InterPro" id="IPR003593">
    <property type="entry name" value="AAA+_ATPase"/>
</dbReference>
<dbReference type="InterPro" id="IPR027417">
    <property type="entry name" value="P-loop_NTPase"/>
</dbReference>
<feature type="domain" description="AAA+ ATPase" evidence="1">
    <location>
        <begin position="532"/>
        <end position="661"/>
    </location>
</feature>
<sequence>MEKPMRRPNLKLNWSFDDDFVIAGANARIALAVMRCARRLAGGVADRFHDDIALEVMPALIQQPAALLRTLRSPKVMARLSAELADAELPDLLRDRGVQRMLGEALVSGAPAFKALFDSTERLLERFIASRPHPLDRNVDMLVSMLSLPAPAVRFLRLAAAFCHGTLQTGVFMFVETHARALKAVAVVGECSVQEADELFRLGTPLWCSGLFRFSQGSREASDLDDLFALSAIGQRLLGQPYADASAMASAVLQPMDIGSSEPFDWRHVQQPWQLMQTLLTNATRRAEVGINILIHGEPGTGKTEFVRQLVAQVGLQAFSIAHVDREGNEATRADRLAHLRLSRTFAGTREGAVLVVDEADDIFVGDHHHPLAALFRSREQSKAWMNDILERAPQPMVWISNRVHHMDPAYLRRFTYCLAFPRPPLTLRQSMVRSRLEAMGCSAGMMEAIASLDHATPALIGAAARFVSLSEGSGLTPDAAVQTQVQGHLATLGDHTPVRPRQTALRFDMRYVNVAGPMSADELVSWLKAERRGTALFAGPPGTGKTQFAAELAQQLERKLVVKTASDILSKWYGESERNVATMFRDCDPQEELLFLDEGDVLLSDRGRSEQRVDRGVTAEFLRWLEQFEGIFVCATNHAGLLDSALIRRFTHRLTFLPLHAEQRRALFAELVMGDPKAPLGEAACRKLDTLDRLTPGDFANVRRRLRHAQPDEARWLSELEAEQVAKPGGGHRQIGFV</sequence>
<accession>A0A2U8FLY3</accession>
<evidence type="ECO:0000259" key="1">
    <source>
        <dbReference type="SMART" id="SM00382"/>
    </source>
</evidence>
<dbReference type="Gene3D" id="3.40.50.300">
    <property type="entry name" value="P-loop containing nucleotide triphosphate hydrolases"/>
    <property type="match status" value="2"/>
</dbReference>
<name>A0A2U8FLY3_9BURK</name>
<keyword evidence="3" id="KW-1185">Reference proteome</keyword>
<feature type="domain" description="AAA+ ATPase" evidence="1">
    <location>
        <begin position="289"/>
        <end position="390"/>
    </location>
</feature>
<dbReference type="CDD" id="cd00009">
    <property type="entry name" value="AAA"/>
    <property type="match status" value="1"/>
</dbReference>
<gene>
    <name evidence="2" type="ORF">DEH84_00035</name>
</gene>
<dbReference type="GO" id="GO:0005524">
    <property type="term" value="F:ATP binding"/>
    <property type="evidence" value="ECO:0007669"/>
    <property type="project" value="InterPro"/>
</dbReference>
<dbReference type="InterPro" id="IPR050304">
    <property type="entry name" value="MT-severing_AAA_ATPase"/>
</dbReference>
<dbReference type="KEGG" id="aon:DEH84_00035"/>
<dbReference type="SMART" id="SM00382">
    <property type="entry name" value="AAA"/>
    <property type="match status" value="2"/>
</dbReference>
<dbReference type="PANTHER" id="PTHR23074">
    <property type="entry name" value="AAA DOMAIN-CONTAINING"/>
    <property type="match status" value="1"/>
</dbReference>
<protein>
    <recommendedName>
        <fullName evidence="1">AAA+ ATPase domain-containing protein</fullName>
    </recommendedName>
</protein>
<reference evidence="2 3" key="1">
    <citation type="submission" date="2018-05" db="EMBL/GenBank/DDBJ databases">
        <title>complete genome sequence of Aquabacterium olei NBRC 110486.</title>
        <authorList>
            <person name="Tang B."/>
            <person name="Chang J."/>
            <person name="Zhang L."/>
            <person name="Yang H."/>
        </authorList>
    </citation>
    <scope>NUCLEOTIDE SEQUENCE [LARGE SCALE GENOMIC DNA]</scope>
    <source>
        <strain evidence="2 3">NBRC 110486</strain>
    </source>
</reference>
<organism evidence="2 3">
    <name type="scientific">Aquabacterium olei</name>
    <dbReference type="NCBI Taxonomy" id="1296669"/>
    <lineage>
        <taxon>Bacteria</taxon>
        <taxon>Pseudomonadati</taxon>
        <taxon>Pseudomonadota</taxon>
        <taxon>Betaproteobacteria</taxon>
        <taxon>Burkholderiales</taxon>
        <taxon>Aquabacterium</taxon>
    </lineage>
</organism>
<evidence type="ECO:0000313" key="2">
    <source>
        <dbReference type="EMBL" id="AWI52015.1"/>
    </source>
</evidence>
<dbReference type="PANTHER" id="PTHR23074:SF83">
    <property type="entry name" value="VACUOLAR PROTEIN SORTING-ASSOCIATED PROTEIN 4A"/>
    <property type="match status" value="1"/>
</dbReference>
<dbReference type="InterPro" id="IPR003959">
    <property type="entry name" value="ATPase_AAA_core"/>
</dbReference>
<dbReference type="EMBL" id="CP029210">
    <property type="protein sequence ID" value="AWI52015.1"/>
    <property type="molecule type" value="Genomic_DNA"/>
</dbReference>
<dbReference type="Pfam" id="PF00004">
    <property type="entry name" value="AAA"/>
    <property type="match status" value="2"/>
</dbReference>